<gene>
    <name evidence="2" type="ORF">Amac_006290</name>
</gene>
<dbReference type="AlphaFoldDB" id="A0A5M3WDL9"/>
<organism evidence="2 3">
    <name type="scientific">Acrocarpospora macrocephala</name>
    <dbReference type="NCBI Taxonomy" id="150177"/>
    <lineage>
        <taxon>Bacteria</taxon>
        <taxon>Bacillati</taxon>
        <taxon>Actinomycetota</taxon>
        <taxon>Actinomycetes</taxon>
        <taxon>Streptosporangiales</taxon>
        <taxon>Streptosporangiaceae</taxon>
        <taxon>Acrocarpospora</taxon>
    </lineage>
</organism>
<dbReference type="Pfam" id="PF07730">
    <property type="entry name" value="HisKA_3"/>
    <property type="match status" value="1"/>
</dbReference>
<evidence type="ECO:0000313" key="2">
    <source>
        <dbReference type="EMBL" id="GES07034.1"/>
    </source>
</evidence>
<keyword evidence="3" id="KW-1185">Reference proteome</keyword>
<dbReference type="Gene3D" id="1.20.5.1930">
    <property type="match status" value="1"/>
</dbReference>
<sequence length="246" mass="25772">MSAWLSRSRRGPAAVAIFLVVLGVLATAVRLDAPSDGSVVRLGWSTWQLDGVVVDVPRAGSGLLAGDLVTGVAGSRFADGLGAVARPRLGTSLSYDVVRQDAGVVAVRVERPDPYPLLAQSWGNLVFCPGEPSACRRCRSWPGSGARGGDDPLDPVDLRLIGALAQQVGTAVQAVRLHDDLARSRAEVVASREDERRRLRRDLHDGLGPALAAIKLKAGLAARAVPDDSPAHAMLDEISAEATAPT</sequence>
<dbReference type="Proteomes" id="UP000331127">
    <property type="component" value="Unassembled WGS sequence"/>
</dbReference>
<dbReference type="GO" id="GO:0000155">
    <property type="term" value="F:phosphorelay sensor kinase activity"/>
    <property type="evidence" value="ECO:0007669"/>
    <property type="project" value="InterPro"/>
</dbReference>
<dbReference type="GO" id="GO:0046983">
    <property type="term" value="F:protein dimerization activity"/>
    <property type="evidence" value="ECO:0007669"/>
    <property type="project" value="InterPro"/>
</dbReference>
<reference evidence="2 3" key="1">
    <citation type="submission" date="2019-10" db="EMBL/GenBank/DDBJ databases">
        <title>Whole genome shotgun sequence of Acrocarpospora macrocephala NBRC 16266.</title>
        <authorList>
            <person name="Ichikawa N."/>
            <person name="Kimura A."/>
            <person name="Kitahashi Y."/>
            <person name="Komaki H."/>
            <person name="Oguchi A."/>
        </authorList>
    </citation>
    <scope>NUCLEOTIDE SEQUENCE [LARGE SCALE GENOMIC DNA]</scope>
    <source>
        <strain evidence="2 3">NBRC 16266</strain>
    </source>
</reference>
<dbReference type="EMBL" id="BLAE01000005">
    <property type="protein sequence ID" value="GES07034.1"/>
    <property type="molecule type" value="Genomic_DNA"/>
</dbReference>
<dbReference type="RefSeq" id="WP_174900135.1">
    <property type="nucleotide sequence ID" value="NZ_BAAAHL010000077.1"/>
</dbReference>
<dbReference type="GO" id="GO:0016020">
    <property type="term" value="C:membrane"/>
    <property type="evidence" value="ECO:0007669"/>
    <property type="project" value="InterPro"/>
</dbReference>
<feature type="domain" description="Signal transduction histidine kinase subgroup 3 dimerisation and phosphoacceptor" evidence="1">
    <location>
        <begin position="195"/>
        <end position="242"/>
    </location>
</feature>
<evidence type="ECO:0000259" key="1">
    <source>
        <dbReference type="Pfam" id="PF07730"/>
    </source>
</evidence>
<evidence type="ECO:0000313" key="3">
    <source>
        <dbReference type="Proteomes" id="UP000331127"/>
    </source>
</evidence>
<protein>
    <recommendedName>
        <fullName evidence="1">Signal transduction histidine kinase subgroup 3 dimerisation and phosphoacceptor domain-containing protein</fullName>
    </recommendedName>
</protein>
<accession>A0A5M3WDL9</accession>
<proteinExistence type="predicted"/>
<comment type="caution">
    <text evidence="2">The sequence shown here is derived from an EMBL/GenBank/DDBJ whole genome shotgun (WGS) entry which is preliminary data.</text>
</comment>
<dbReference type="InterPro" id="IPR011712">
    <property type="entry name" value="Sig_transdc_His_kin_sub3_dim/P"/>
</dbReference>
<name>A0A5M3WDL9_9ACTN</name>